<organism evidence="1 2">
    <name type="scientific">Sporisorium scitamineum</name>
    <dbReference type="NCBI Taxonomy" id="49012"/>
    <lineage>
        <taxon>Eukaryota</taxon>
        <taxon>Fungi</taxon>
        <taxon>Dikarya</taxon>
        <taxon>Basidiomycota</taxon>
        <taxon>Ustilaginomycotina</taxon>
        <taxon>Ustilaginomycetes</taxon>
        <taxon>Ustilaginales</taxon>
        <taxon>Ustilaginaceae</taxon>
        <taxon>Sporisorium</taxon>
    </lineage>
</organism>
<name>A0A0F7RZ56_9BASI</name>
<reference evidence="2" key="1">
    <citation type="submission" date="2014-06" db="EMBL/GenBank/DDBJ databases">
        <authorList>
            <person name="Berkman P.J."/>
        </authorList>
    </citation>
    <scope>NUCLEOTIDE SEQUENCE [LARGE SCALE GENOMIC DNA]</scope>
</reference>
<dbReference type="AlphaFoldDB" id="A0A0F7RZ56"/>
<accession>A0A0F7RZ56</accession>
<evidence type="ECO:0000313" key="2">
    <source>
        <dbReference type="Proteomes" id="UP000242770"/>
    </source>
</evidence>
<proteinExistence type="predicted"/>
<dbReference type="EMBL" id="CCFA01001639">
    <property type="protein sequence ID" value="CDR99862.1"/>
    <property type="molecule type" value="Genomic_DNA"/>
</dbReference>
<dbReference type="Proteomes" id="UP000242770">
    <property type="component" value="Unassembled WGS sequence"/>
</dbReference>
<keyword evidence="2" id="KW-1185">Reference proteome</keyword>
<evidence type="ECO:0000313" key="1">
    <source>
        <dbReference type="EMBL" id="CDR99862.1"/>
    </source>
</evidence>
<protein>
    <submittedName>
        <fullName evidence="1">Uncharacterized protein</fullName>
    </submittedName>
</protein>
<sequence length="52" mass="6142">MKFSFLKPVEPLAVQIERFQWQKRKQAMVLLMRIKVLLGMTTMKILNPQPPS</sequence>
<gene>
    <name evidence="1" type="primary">SSCI30230.1</name>
</gene>